<keyword evidence="6 8" id="KW-0408">Iron</keyword>
<comment type="cofactor">
    <cofactor evidence="1 8">
        <name>heme</name>
        <dbReference type="ChEBI" id="CHEBI:30413"/>
    </cofactor>
</comment>
<dbReference type="GO" id="GO:0004497">
    <property type="term" value="F:monooxygenase activity"/>
    <property type="evidence" value="ECO:0007669"/>
    <property type="project" value="UniProtKB-KW"/>
</dbReference>
<evidence type="ECO:0000256" key="8">
    <source>
        <dbReference type="PIRSR" id="PIRSR602401-1"/>
    </source>
</evidence>
<dbReference type="InterPro" id="IPR002401">
    <property type="entry name" value="Cyt_P450_E_grp-I"/>
</dbReference>
<evidence type="ECO:0000256" key="3">
    <source>
        <dbReference type="ARBA" id="ARBA00022617"/>
    </source>
</evidence>
<dbReference type="SUPFAM" id="SSF48264">
    <property type="entry name" value="Cytochrome P450"/>
    <property type="match status" value="1"/>
</dbReference>
<evidence type="ECO:0000256" key="7">
    <source>
        <dbReference type="ARBA" id="ARBA00023033"/>
    </source>
</evidence>
<dbReference type="EMBL" id="KQ030604">
    <property type="protein sequence ID" value="KJZ70820.1"/>
    <property type="molecule type" value="Genomic_DNA"/>
</dbReference>
<evidence type="ECO:0000256" key="1">
    <source>
        <dbReference type="ARBA" id="ARBA00001971"/>
    </source>
</evidence>
<dbReference type="OrthoDB" id="2789670at2759"/>
<dbReference type="InterPro" id="IPR050364">
    <property type="entry name" value="Cytochrome_P450_fung"/>
</dbReference>
<proteinExistence type="inferred from homology"/>
<dbReference type="AlphaFoldDB" id="A0A0F7ZKX6"/>
<dbReference type="CDD" id="cd11065">
    <property type="entry name" value="CYP64-like"/>
    <property type="match status" value="1"/>
</dbReference>
<evidence type="ECO:0000256" key="2">
    <source>
        <dbReference type="ARBA" id="ARBA00010617"/>
    </source>
</evidence>
<evidence type="ECO:0000256" key="5">
    <source>
        <dbReference type="ARBA" id="ARBA00023002"/>
    </source>
</evidence>
<keyword evidence="7" id="KW-0503">Monooxygenase</keyword>
<dbReference type="PRINTS" id="PR00463">
    <property type="entry name" value="EP450I"/>
</dbReference>
<keyword evidence="3 8" id="KW-0349">Heme</keyword>
<evidence type="ECO:0000313" key="10">
    <source>
        <dbReference type="Proteomes" id="UP000054481"/>
    </source>
</evidence>
<dbReference type="Proteomes" id="UP000054481">
    <property type="component" value="Unassembled WGS sequence"/>
</dbReference>
<sequence length="530" mass="59868">MSQLFVLGGFIIAMSGFITYWQNSRKTARSPLPPGPKPLPIVGNIMDLPPQGVPEFEHWLKHKDAYGPISSVSVLGQTLIILHDKQAALDLLQKRSRICSGRPGTEFAKLCGYGKWVVLQQDDEYLRRCRKLMHQQLGTKSAVAEFSYIQEIEVRRFLFRILNGPETLVKHLKTKASAIISKVVYGYVIEPHKPDPLVELVELNMANAQRATTPVWLVDAIPVLKYLPNGFPGAGFKETAQQWNRINQMSTELPYAFVKRQVASGSHRQSFVSKLIIQQALDRDADAAKRGRDENDLQWSAAMLYNGGLDTTVAVLSGFVLAMVMFPHVQHKAQEEIERVVGNDRLPGFADRPNLPYIEAIVQEACRWNPTAPLGFPHMVSEETTYDGYRIPKGAILFPGIWWFCHDPDVYVDPDVFEPARFLEPRNEPNPSPNIFGYGRRVCSGQYLADSSIFLTIVQILAAFDIRKATDELGREIDIKMNTNPGLINRPVDFPYKIAPRSNKYEDIIRSVEVEHPWEKSDADLLNNTN</sequence>
<keyword evidence="4 8" id="KW-0479">Metal-binding</keyword>
<comment type="similarity">
    <text evidence="2">Belongs to the cytochrome P450 family.</text>
</comment>
<evidence type="ECO:0000256" key="6">
    <source>
        <dbReference type="ARBA" id="ARBA00023004"/>
    </source>
</evidence>
<keyword evidence="5" id="KW-0560">Oxidoreductase</keyword>
<dbReference type="Pfam" id="PF00067">
    <property type="entry name" value="p450"/>
    <property type="match status" value="1"/>
</dbReference>
<dbReference type="Gene3D" id="1.10.630.10">
    <property type="entry name" value="Cytochrome P450"/>
    <property type="match status" value="1"/>
</dbReference>
<gene>
    <name evidence="9" type="ORF">HIM_09779</name>
</gene>
<dbReference type="PANTHER" id="PTHR46300:SF7">
    <property type="entry name" value="P450, PUTATIVE (EUROFUNG)-RELATED"/>
    <property type="match status" value="1"/>
</dbReference>
<dbReference type="GO" id="GO:0016705">
    <property type="term" value="F:oxidoreductase activity, acting on paired donors, with incorporation or reduction of molecular oxygen"/>
    <property type="evidence" value="ECO:0007669"/>
    <property type="project" value="InterPro"/>
</dbReference>
<evidence type="ECO:0000256" key="4">
    <source>
        <dbReference type="ARBA" id="ARBA00022723"/>
    </source>
</evidence>
<protein>
    <recommendedName>
        <fullName evidence="11">O-methylsterigmatocystin oxidoreductase</fullName>
    </recommendedName>
</protein>
<reference evidence="9 10" key="1">
    <citation type="journal article" date="2014" name="Genome Biol. Evol.">
        <title>Comparative genomics and transcriptomics analyses reveal divergent lifestyle features of nematode endoparasitic fungus Hirsutella minnesotensis.</title>
        <authorList>
            <person name="Lai Y."/>
            <person name="Liu K."/>
            <person name="Zhang X."/>
            <person name="Zhang X."/>
            <person name="Li K."/>
            <person name="Wang N."/>
            <person name="Shu C."/>
            <person name="Wu Y."/>
            <person name="Wang C."/>
            <person name="Bushley K.E."/>
            <person name="Xiang M."/>
            <person name="Liu X."/>
        </authorList>
    </citation>
    <scope>NUCLEOTIDE SEQUENCE [LARGE SCALE GENOMIC DNA]</scope>
    <source>
        <strain evidence="9 10">3608</strain>
    </source>
</reference>
<feature type="binding site" description="axial binding residue" evidence="8">
    <location>
        <position position="443"/>
    </location>
    <ligand>
        <name>heme</name>
        <dbReference type="ChEBI" id="CHEBI:30413"/>
    </ligand>
    <ligandPart>
        <name>Fe</name>
        <dbReference type="ChEBI" id="CHEBI:18248"/>
    </ligandPart>
</feature>
<name>A0A0F7ZKX6_9HYPO</name>
<dbReference type="GO" id="GO:0020037">
    <property type="term" value="F:heme binding"/>
    <property type="evidence" value="ECO:0007669"/>
    <property type="project" value="InterPro"/>
</dbReference>
<evidence type="ECO:0000313" key="9">
    <source>
        <dbReference type="EMBL" id="KJZ70820.1"/>
    </source>
</evidence>
<dbReference type="InterPro" id="IPR001128">
    <property type="entry name" value="Cyt_P450"/>
</dbReference>
<accession>A0A0F7ZKX6</accession>
<dbReference type="GO" id="GO:0005506">
    <property type="term" value="F:iron ion binding"/>
    <property type="evidence" value="ECO:0007669"/>
    <property type="project" value="InterPro"/>
</dbReference>
<dbReference type="InterPro" id="IPR036396">
    <property type="entry name" value="Cyt_P450_sf"/>
</dbReference>
<evidence type="ECO:0008006" key="11">
    <source>
        <dbReference type="Google" id="ProtNLM"/>
    </source>
</evidence>
<organism evidence="9 10">
    <name type="scientific">Hirsutella minnesotensis 3608</name>
    <dbReference type="NCBI Taxonomy" id="1043627"/>
    <lineage>
        <taxon>Eukaryota</taxon>
        <taxon>Fungi</taxon>
        <taxon>Dikarya</taxon>
        <taxon>Ascomycota</taxon>
        <taxon>Pezizomycotina</taxon>
        <taxon>Sordariomycetes</taxon>
        <taxon>Hypocreomycetidae</taxon>
        <taxon>Hypocreales</taxon>
        <taxon>Ophiocordycipitaceae</taxon>
        <taxon>Hirsutella</taxon>
    </lineage>
</organism>
<dbReference type="PANTHER" id="PTHR46300">
    <property type="entry name" value="P450, PUTATIVE (EUROFUNG)-RELATED-RELATED"/>
    <property type="match status" value="1"/>
</dbReference>
<keyword evidence="10" id="KW-1185">Reference proteome</keyword>